<dbReference type="GeneID" id="127748759"/>
<evidence type="ECO:0000313" key="2">
    <source>
        <dbReference type="RefSeq" id="XP_052119510.1"/>
    </source>
</evidence>
<accession>A0A9C6WVC9</accession>
<sequence length="122" mass="14182">MSKTYTSFTFRFPATVWASVPSMEPATTNGAEAFHSDFNAQFNSAHPNIFSSISILLQVQAQTYHKINSLRKHEQNYIRPQRIELKERRVKAWDELFTEERSISTYVLYMGSLNAKMNGKHY</sequence>
<dbReference type="RefSeq" id="XP_052119510.1">
    <property type="nucleotide sequence ID" value="XM_052263550.1"/>
</dbReference>
<name>A0A9C6WVC9_FRAOC</name>
<dbReference type="OrthoDB" id="6600391at2759"/>
<dbReference type="Proteomes" id="UP000504606">
    <property type="component" value="Unplaced"/>
</dbReference>
<evidence type="ECO:0000313" key="1">
    <source>
        <dbReference type="Proteomes" id="UP000504606"/>
    </source>
</evidence>
<gene>
    <name evidence="2" type="primary">LOC127748759</name>
</gene>
<proteinExistence type="predicted"/>
<dbReference type="KEGG" id="foc:127748759"/>
<reference evidence="2" key="1">
    <citation type="submission" date="2025-08" db="UniProtKB">
        <authorList>
            <consortium name="RefSeq"/>
        </authorList>
    </citation>
    <scope>IDENTIFICATION</scope>
    <source>
        <tissue evidence="2">Whole organism</tissue>
    </source>
</reference>
<protein>
    <submittedName>
        <fullName evidence="2">Uncharacterized protein LOC127748759</fullName>
    </submittedName>
</protein>
<dbReference type="AlphaFoldDB" id="A0A9C6WVC9"/>
<organism evidence="1 2">
    <name type="scientific">Frankliniella occidentalis</name>
    <name type="common">Western flower thrips</name>
    <name type="synonym">Euthrips occidentalis</name>
    <dbReference type="NCBI Taxonomy" id="133901"/>
    <lineage>
        <taxon>Eukaryota</taxon>
        <taxon>Metazoa</taxon>
        <taxon>Ecdysozoa</taxon>
        <taxon>Arthropoda</taxon>
        <taxon>Hexapoda</taxon>
        <taxon>Insecta</taxon>
        <taxon>Pterygota</taxon>
        <taxon>Neoptera</taxon>
        <taxon>Paraneoptera</taxon>
        <taxon>Thysanoptera</taxon>
        <taxon>Terebrantia</taxon>
        <taxon>Thripoidea</taxon>
        <taxon>Thripidae</taxon>
        <taxon>Frankliniella</taxon>
    </lineage>
</organism>
<keyword evidence="1" id="KW-1185">Reference proteome</keyword>